<evidence type="ECO:0000256" key="2">
    <source>
        <dbReference type="SAM" id="MobiDB-lite"/>
    </source>
</evidence>
<feature type="region of interest" description="Disordered" evidence="2">
    <location>
        <begin position="490"/>
        <end position="513"/>
    </location>
</feature>
<dbReference type="GO" id="GO:0051087">
    <property type="term" value="F:protein-folding chaperone binding"/>
    <property type="evidence" value="ECO:0007669"/>
    <property type="project" value="TreeGrafter"/>
</dbReference>
<accession>A0A517L472</accession>
<dbReference type="InterPro" id="IPR002939">
    <property type="entry name" value="DnaJ_C"/>
</dbReference>
<evidence type="ECO:0000259" key="3">
    <source>
        <dbReference type="Pfam" id="PF01556"/>
    </source>
</evidence>
<feature type="compositionally biased region" description="Polar residues" evidence="2">
    <location>
        <begin position="126"/>
        <end position="143"/>
    </location>
</feature>
<proteinExistence type="predicted"/>
<protein>
    <recommendedName>
        <fullName evidence="3">Chaperone DnaJ C-terminal domain-containing protein</fullName>
    </recommendedName>
</protein>
<dbReference type="PANTHER" id="PTHR24078:SF553">
    <property type="entry name" value="DNAJ HOMOLOG SUBFAMILY B MEMBER 5"/>
    <property type="match status" value="1"/>
</dbReference>
<dbReference type="GO" id="GO:0006413">
    <property type="term" value="P:translational initiation"/>
    <property type="evidence" value="ECO:0007669"/>
    <property type="project" value="TreeGrafter"/>
</dbReference>
<feature type="compositionally biased region" description="Low complexity" evidence="2">
    <location>
        <begin position="213"/>
        <end position="226"/>
    </location>
</feature>
<feature type="compositionally biased region" description="Basic and acidic residues" evidence="2">
    <location>
        <begin position="356"/>
        <end position="366"/>
    </location>
</feature>
<feature type="region of interest" description="Disordered" evidence="2">
    <location>
        <begin position="114"/>
        <end position="143"/>
    </location>
</feature>
<dbReference type="AlphaFoldDB" id="A0A517L472"/>
<evidence type="ECO:0000256" key="1">
    <source>
        <dbReference type="ARBA" id="ARBA00023186"/>
    </source>
</evidence>
<feature type="compositionally biased region" description="Low complexity" evidence="2">
    <location>
        <begin position="193"/>
        <end position="205"/>
    </location>
</feature>
<feature type="region of interest" description="Disordered" evidence="2">
    <location>
        <begin position="156"/>
        <end position="181"/>
    </location>
</feature>
<dbReference type="FunFam" id="2.60.260.20:FF:000002">
    <property type="entry name" value="Dnaj homolog subfamily b member"/>
    <property type="match status" value="1"/>
</dbReference>
<feature type="region of interest" description="Disordered" evidence="2">
    <location>
        <begin position="438"/>
        <end position="457"/>
    </location>
</feature>
<dbReference type="STRING" id="50376.A0A517L472"/>
<evidence type="ECO:0000313" key="5">
    <source>
        <dbReference type="Proteomes" id="UP000316270"/>
    </source>
</evidence>
<dbReference type="FunFam" id="2.60.260.20:FF:000013">
    <property type="entry name" value="DnaJ subfamily B member 11"/>
    <property type="match status" value="1"/>
</dbReference>
<keyword evidence="1" id="KW-0143">Chaperone</keyword>
<feature type="compositionally biased region" description="Basic and acidic residues" evidence="2">
    <location>
        <begin position="312"/>
        <end position="324"/>
    </location>
</feature>
<dbReference type="GO" id="GO:0005829">
    <property type="term" value="C:cytosol"/>
    <property type="evidence" value="ECO:0007669"/>
    <property type="project" value="TreeGrafter"/>
</dbReference>
<dbReference type="Proteomes" id="UP000316270">
    <property type="component" value="Chromosome 4"/>
</dbReference>
<feature type="region of interest" description="Disordered" evidence="2">
    <location>
        <begin position="193"/>
        <end position="273"/>
    </location>
</feature>
<dbReference type="Gene3D" id="2.60.260.20">
    <property type="entry name" value="Urease metallochaperone UreE, N-terminal domain"/>
    <property type="match status" value="2"/>
</dbReference>
<name>A0A517L472_9PEZI</name>
<feature type="domain" description="Chaperone DnaJ C-terminal" evidence="3">
    <location>
        <begin position="524"/>
        <end position="680"/>
    </location>
</feature>
<dbReference type="SUPFAM" id="SSF49493">
    <property type="entry name" value="HSP40/DnaJ peptide-binding domain"/>
    <property type="match status" value="2"/>
</dbReference>
<feature type="region of interest" description="Disordered" evidence="2">
    <location>
        <begin position="285"/>
        <end position="426"/>
    </location>
</feature>
<dbReference type="GO" id="GO:0006457">
    <property type="term" value="P:protein folding"/>
    <property type="evidence" value="ECO:0007669"/>
    <property type="project" value="InterPro"/>
</dbReference>
<keyword evidence="5" id="KW-1185">Reference proteome</keyword>
<dbReference type="CDD" id="cd10747">
    <property type="entry name" value="DnaJ_C"/>
    <property type="match status" value="1"/>
</dbReference>
<sequence>MALQSDLRSLKGTISALAGDFSKSSRTYSDLQTLHKTILKVEIILRDPVFAHRHDAERIRRGLGDLVQKTNGNMQDYQHALLAANSSRLHSLHTELVRHTTGFQHAVAVIEGREMLPRPSPKMSRAPSTSPDSGVSSGRTAQPTISDHLNVDTASNQMSISTPNSPYQPTVEEVSDSENEDEIHDVQAYYVPPSEVTASSPPSSSKDARRQRVVQTPPQVVVRTATGDFPTESSRSHAEPVASPLRQSIDADHSDPLSSSVAKNQHRERSAAELQREIERLEDEMQSLKMSRQSSRDSKVRRSPKHQSVDLGHVDDYPHHDTMRRQRASTATGMERPKSHIEKSSPDGQRPSATRSPRDMAKDALLMKRTPSGRSNMPPPSPRYVTRSPRVPRSPQSAVEPRFDDYWSPHASDQSQTASEMFGLDPRTSLPTVLEASMRRPTTDRTGRRSKRTSAYFDDPPLVPFQDFFEHGDGSGADFSLFDSVPPLESRKRAASRANEASPGSQVQPPLDSGAGIELEPVVKELAVSLEDVFYGATRRIKTRRKRYNPQSRSYQDEERILDVPIYKGLKFGSKIKFQESGDETMYGTKDIHFVLAELPHAVFTRKDYDLYCTVEIPLAESLCGWQRSVESICGKTVVISHDGPTPPRWRDCFAGLGMCKYQRPDQRGDLIVEVSIKYPSALTERQKMMLRSAFQNP</sequence>
<dbReference type="OrthoDB" id="10250354at2759"/>
<reference evidence="4 5" key="1">
    <citation type="submission" date="2019-07" db="EMBL/GenBank/DDBJ databases">
        <title>Finished genome of Venturia effusa.</title>
        <authorList>
            <person name="Young C.A."/>
            <person name="Cox M.P."/>
            <person name="Ganley A.R.D."/>
            <person name="David W.J."/>
        </authorList>
    </citation>
    <scope>NUCLEOTIDE SEQUENCE [LARGE SCALE GENOMIC DNA]</scope>
    <source>
        <strain evidence="5">albino</strain>
    </source>
</reference>
<feature type="compositionally biased region" description="Basic and acidic residues" evidence="2">
    <location>
        <begin position="438"/>
        <end position="447"/>
    </location>
</feature>
<dbReference type="EMBL" id="CP042188">
    <property type="protein sequence ID" value="QDS70433.1"/>
    <property type="molecule type" value="Genomic_DNA"/>
</dbReference>
<dbReference type="PANTHER" id="PTHR24078">
    <property type="entry name" value="DNAJ HOMOLOG SUBFAMILY C MEMBER"/>
    <property type="match status" value="1"/>
</dbReference>
<feature type="compositionally biased region" description="Basic and acidic residues" evidence="2">
    <location>
        <begin position="335"/>
        <end position="345"/>
    </location>
</feature>
<evidence type="ECO:0000313" key="4">
    <source>
        <dbReference type="EMBL" id="QDS70433.1"/>
    </source>
</evidence>
<dbReference type="GO" id="GO:0051082">
    <property type="term" value="F:unfolded protein binding"/>
    <property type="evidence" value="ECO:0007669"/>
    <property type="project" value="InterPro"/>
</dbReference>
<dbReference type="InterPro" id="IPR051339">
    <property type="entry name" value="DnaJ_subfamily_B"/>
</dbReference>
<dbReference type="InterPro" id="IPR008971">
    <property type="entry name" value="HSP40/DnaJ_pept-bd"/>
</dbReference>
<gene>
    <name evidence="4" type="ORF">FKW77_009689</name>
</gene>
<organism evidence="4 5">
    <name type="scientific">Venturia effusa</name>
    <dbReference type="NCBI Taxonomy" id="50376"/>
    <lineage>
        <taxon>Eukaryota</taxon>
        <taxon>Fungi</taxon>
        <taxon>Dikarya</taxon>
        <taxon>Ascomycota</taxon>
        <taxon>Pezizomycotina</taxon>
        <taxon>Dothideomycetes</taxon>
        <taxon>Pleosporomycetidae</taxon>
        <taxon>Venturiales</taxon>
        <taxon>Venturiaceae</taxon>
        <taxon>Venturia</taxon>
    </lineage>
</organism>
<feature type="compositionally biased region" description="Polar residues" evidence="2">
    <location>
        <begin position="156"/>
        <end position="168"/>
    </location>
</feature>
<dbReference type="Pfam" id="PF01556">
    <property type="entry name" value="DnaJ_C"/>
    <property type="match status" value="1"/>
</dbReference>